<dbReference type="InterPro" id="IPR036770">
    <property type="entry name" value="Ankyrin_rpt-contain_sf"/>
</dbReference>
<feature type="region of interest" description="Disordered" evidence="1">
    <location>
        <begin position="194"/>
        <end position="269"/>
    </location>
</feature>
<evidence type="ECO:0000256" key="1">
    <source>
        <dbReference type="SAM" id="MobiDB-lite"/>
    </source>
</evidence>
<name>G0UXK1_TRYCI</name>
<dbReference type="Gene3D" id="1.25.40.20">
    <property type="entry name" value="Ankyrin repeat-containing domain"/>
    <property type="match status" value="1"/>
</dbReference>
<accession>G0UXK1</accession>
<gene>
    <name evidence="2" type="ORF">TCIL3000_10_8950</name>
</gene>
<feature type="compositionally biased region" description="Acidic residues" evidence="1">
    <location>
        <begin position="210"/>
        <end position="231"/>
    </location>
</feature>
<proteinExistence type="predicted"/>
<feature type="compositionally biased region" description="Basic and acidic residues" evidence="1">
    <location>
        <begin position="194"/>
        <end position="209"/>
    </location>
</feature>
<evidence type="ECO:0000313" key="2">
    <source>
        <dbReference type="EMBL" id="CCC94118.1"/>
    </source>
</evidence>
<feature type="compositionally biased region" description="Acidic residues" evidence="1">
    <location>
        <begin position="29"/>
        <end position="47"/>
    </location>
</feature>
<sequence length="269" mass="30884">MLRPRDLCTAAYYDDVERMKQLVYSHIQEEEEEVSEGSEEGTEEDVDMDMINSLREMRRVEKHREKVAQLLQSVGPLQVEETKEQYGFSFRATETASDNSLKIEFKLSKKSKYPAAPLHWAVLGRSHEAVRYLVKRGVDVQQQVPDFPDVTANKICVCNKSYETARVLEESTKLFRHRAKERKGREEALVKAIEDDKREREEQAARLREEEEEQEEGEEGEGEGERDEEDGGDSKWGKSGVSGHDYVEDDVLSNADRGENDYATDVNDG</sequence>
<dbReference type="AlphaFoldDB" id="G0UXK1"/>
<dbReference type="InterPro" id="IPR002110">
    <property type="entry name" value="Ankyrin_rpt"/>
</dbReference>
<reference evidence="2" key="1">
    <citation type="journal article" date="2012" name="Proc. Natl. Acad. Sci. U.S.A.">
        <title>Antigenic diversity is generated by distinct evolutionary mechanisms in African trypanosome species.</title>
        <authorList>
            <person name="Jackson A.P."/>
            <person name="Berry A."/>
            <person name="Aslett M."/>
            <person name="Allison H.C."/>
            <person name="Burton P."/>
            <person name="Vavrova-Anderson J."/>
            <person name="Brown R."/>
            <person name="Browne H."/>
            <person name="Corton N."/>
            <person name="Hauser H."/>
            <person name="Gamble J."/>
            <person name="Gilderthorp R."/>
            <person name="Marcello L."/>
            <person name="McQuillan J."/>
            <person name="Otto T.D."/>
            <person name="Quail M.A."/>
            <person name="Sanders M.J."/>
            <person name="van Tonder A."/>
            <person name="Ginger M.L."/>
            <person name="Field M.C."/>
            <person name="Barry J.D."/>
            <person name="Hertz-Fowler C."/>
            <person name="Berriman M."/>
        </authorList>
    </citation>
    <scope>NUCLEOTIDE SEQUENCE</scope>
    <source>
        <strain evidence="2">IL3000</strain>
    </source>
</reference>
<dbReference type="VEuPathDB" id="TriTrypDB:TcIL3000_10_8950"/>
<protein>
    <recommendedName>
        <fullName evidence="3">Ankyrin repeat protein</fullName>
    </recommendedName>
</protein>
<organism evidence="2">
    <name type="scientific">Trypanosoma congolense (strain IL3000)</name>
    <dbReference type="NCBI Taxonomy" id="1068625"/>
    <lineage>
        <taxon>Eukaryota</taxon>
        <taxon>Discoba</taxon>
        <taxon>Euglenozoa</taxon>
        <taxon>Kinetoplastea</taxon>
        <taxon>Metakinetoplastina</taxon>
        <taxon>Trypanosomatida</taxon>
        <taxon>Trypanosomatidae</taxon>
        <taxon>Trypanosoma</taxon>
        <taxon>Nannomonas</taxon>
    </lineage>
</organism>
<dbReference type="SUPFAM" id="SSF48403">
    <property type="entry name" value="Ankyrin repeat"/>
    <property type="match status" value="1"/>
</dbReference>
<dbReference type="Pfam" id="PF00023">
    <property type="entry name" value="Ank"/>
    <property type="match status" value="1"/>
</dbReference>
<feature type="region of interest" description="Disordered" evidence="1">
    <location>
        <begin position="28"/>
        <end position="47"/>
    </location>
</feature>
<evidence type="ECO:0008006" key="3">
    <source>
        <dbReference type="Google" id="ProtNLM"/>
    </source>
</evidence>
<dbReference type="EMBL" id="HE575323">
    <property type="protein sequence ID" value="CCC94118.1"/>
    <property type="molecule type" value="Genomic_DNA"/>
</dbReference>